<evidence type="ECO:0000256" key="1">
    <source>
        <dbReference type="ARBA" id="ARBA00004613"/>
    </source>
</evidence>
<evidence type="ECO:0008006" key="5">
    <source>
        <dbReference type="Google" id="ProtNLM"/>
    </source>
</evidence>
<dbReference type="GO" id="GO:0005509">
    <property type="term" value="F:calcium ion binding"/>
    <property type="evidence" value="ECO:0007669"/>
    <property type="project" value="InterPro"/>
</dbReference>
<dbReference type="InterPro" id="IPR001343">
    <property type="entry name" value="Hemolysn_Ca-bd"/>
</dbReference>
<name>A0A951URE1_9CYAN</name>
<comment type="caution">
    <text evidence="3">The sequence shown here is derived from an EMBL/GenBank/DDBJ whole genome shotgun (WGS) entry which is preliminary data.</text>
</comment>
<protein>
    <recommendedName>
        <fullName evidence="5">Calcium-binding protein</fullName>
    </recommendedName>
</protein>
<dbReference type="Gene3D" id="2.150.10.10">
    <property type="entry name" value="Serralysin-like metalloprotease, C-terminal"/>
    <property type="match status" value="2"/>
</dbReference>
<keyword evidence="2" id="KW-0964">Secreted</keyword>
<organism evidence="3 4">
    <name type="scientific">Drouetiella hepatica Uher 2000/2452</name>
    <dbReference type="NCBI Taxonomy" id="904376"/>
    <lineage>
        <taxon>Bacteria</taxon>
        <taxon>Bacillati</taxon>
        <taxon>Cyanobacteriota</taxon>
        <taxon>Cyanophyceae</taxon>
        <taxon>Oculatellales</taxon>
        <taxon>Oculatellaceae</taxon>
        <taxon>Drouetiella</taxon>
    </lineage>
</organism>
<evidence type="ECO:0000313" key="4">
    <source>
        <dbReference type="Proteomes" id="UP000757435"/>
    </source>
</evidence>
<dbReference type="InterPro" id="IPR018511">
    <property type="entry name" value="Hemolysin-typ_Ca-bd_CS"/>
</dbReference>
<evidence type="ECO:0000313" key="3">
    <source>
        <dbReference type="EMBL" id="MBW4661508.1"/>
    </source>
</evidence>
<reference evidence="3" key="1">
    <citation type="submission" date="2021-05" db="EMBL/GenBank/DDBJ databases">
        <authorList>
            <person name="Pietrasiak N."/>
            <person name="Ward R."/>
            <person name="Stajich J.E."/>
            <person name="Kurbessoian T."/>
        </authorList>
    </citation>
    <scope>NUCLEOTIDE SEQUENCE</scope>
    <source>
        <strain evidence="3">UHER 2000/2452</strain>
    </source>
</reference>
<dbReference type="PROSITE" id="PS00330">
    <property type="entry name" value="HEMOLYSIN_CALCIUM"/>
    <property type="match status" value="2"/>
</dbReference>
<dbReference type="InterPro" id="IPR050557">
    <property type="entry name" value="RTX_toxin/Mannuronan_C5-epim"/>
</dbReference>
<dbReference type="SUPFAM" id="SSF51120">
    <property type="entry name" value="beta-Roll"/>
    <property type="match status" value="2"/>
</dbReference>
<dbReference type="PANTHER" id="PTHR38340">
    <property type="entry name" value="S-LAYER PROTEIN"/>
    <property type="match status" value="1"/>
</dbReference>
<comment type="subcellular location">
    <subcellularLocation>
        <location evidence="1">Secreted</location>
    </subcellularLocation>
</comment>
<gene>
    <name evidence="3" type="ORF">KME15_22780</name>
</gene>
<dbReference type="Proteomes" id="UP000757435">
    <property type="component" value="Unassembled WGS sequence"/>
</dbReference>
<reference evidence="3" key="2">
    <citation type="journal article" date="2022" name="Microbiol. Resour. Announc.">
        <title>Metagenome Sequencing to Explore Phylogenomics of Terrestrial Cyanobacteria.</title>
        <authorList>
            <person name="Ward R.D."/>
            <person name="Stajich J.E."/>
            <person name="Johansen J.R."/>
            <person name="Huntemann M."/>
            <person name="Clum A."/>
            <person name="Foster B."/>
            <person name="Foster B."/>
            <person name="Roux S."/>
            <person name="Palaniappan K."/>
            <person name="Varghese N."/>
            <person name="Mukherjee S."/>
            <person name="Reddy T.B.K."/>
            <person name="Daum C."/>
            <person name="Copeland A."/>
            <person name="Chen I.A."/>
            <person name="Ivanova N.N."/>
            <person name="Kyrpides N.C."/>
            <person name="Shapiro N."/>
            <person name="Eloe-Fadrosh E.A."/>
            <person name="Pietrasiak N."/>
        </authorList>
    </citation>
    <scope>NUCLEOTIDE SEQUENCE</scope>
    <source>
        <strain evidence="3">UHER 2000/2452</strain>
    </source>
</reference>
<dbReference type="Pfam" id="PF00353">
    <property type="entry name" value="HemolysinCabind"/>
    <property type="match status" value="4"/>
</dbReference>
<dbReference type="InterPro" id="IPR011049">
    <property type="entry name" value="Serralysin-like_metalloprot_C"/>
</dbReference>
<accession>A0A951URE1</accession>
<dbReference type="AlphaFoldDB" id="A0A951URE1"/>
<sequence length="309" mass="30999">MSEVLIQPSSQGTTQFGLRVINEQPARLSQDSATTPVIVTGGAGRNSFRVTSASTAVPYRIQTGAGDNSVVTGAGADTLFGGIGNDTLDSGGGNDTVDGGVGNDTVLGGIGNDVLYSGAGVDSVSGGAGIDTLAGGAGNDTLDGADSNDVLLGGDGNDALQGGLGNDTLRGGNGNDSVSGGGGNDVLLPGAGRNTLVGGPGNDRFRFESDATVGNRNQLNQITDFSPRGDVIEISRKLLPSSGLRAGRLSASDFQTINGIGSSSSDARLVYDRDTGILYYNPAREGAASVPLLQLNSRPNVSASNFLIF</sequence>
<evidence type="ECO:0000256" key="2">
    <source>
        <dbReference type="ARBA" id="ARBA00022525"/>
    </source>
</evidence>
<dbReference type="GO" id="GO:0005576">
    <property type="term" value="C:extracellular region"/>
    <property type="evidence" value="ECO:0007669"/>
    <property type="project" value="UniProtKB-SubCell"/>
</dbReference>
<proteinExistence type="predicted"/>
<dbReference type="PRINTS" id="PR00313">
    <property type="entry name" value="CABNDNGRPT"/>
</dbReference>
<dbReference type="EMBL" id="JAHHHD010000038">
    <property type="protein sequence ID" value="MBW4661508.1"/>
    <property type="molecule type" value="Genomic_DNA"/>
</dbReference>
<dbReference type="PANTHER" id="PTHR38340:SF1">
    <property type="entry name" value="S-LAYER PROTEIN"/>
    <property type="match status" value="1"/>
</dbReference>